<comment type="caution">
    <text evidence="1">The sequence shown here is derived from an EMBL/GenBank/DDBJ whole genome shotgun (WGS) entry which is preliminary data.</text>
</comment>
<organism evidence="1 2">
    <name type="scientific">Neophaeococcomyces mojaviensis</name>
    <dbReference type="NCBI Taxonomy" id="3383035"/>
    <lineage>
        <taxon>Eukaryota</taxon>
        <taxon>Fungi</taxon>
        <taxon>Dikarya</taxon>
        <taxon>Ascomycota</taxon>
        <taxon>Pezizomycotina</taxon>
        <taxon>Eurotiomycetes</taxon>
        <taxon>Chaetothyriomycetidae</taxon>
        <taxon>Chaetothyriales</taxon>
        <taxon>Chaetothyriales incertae sedis</taxon>
        <taxon>Neophaeococcomyces</taxon>
    </lineage>
</organism>
<name>A0ACC3AH36_9EURO</name>
<dbReference type="EMBL" id="JAPDRQ010000018">
    <property type="protein sequence ID" value="KAJ9662050.1"/>
    <property type="molecule type" value="Genomic_DNA"/>
</dbReference>
<reference evidence="1" key="1">
    <citation type="submission" date="2022-10" db="EMBL/GenBank/DDBJ databases">
        <title>Culturing micro-colonial fungi from biological soil crusts in the Mojave desert and describing Neophaeococcomyces mojavensis, and introducing the new genera and species Taxawa tesnikishii.</title>
        <authorList>
            <person name="Kurbessoian T."/>
            <person name="Stajich J.E."/>
        </authorList>
    </citation>
    <scope>NUCLEOTIDE SEQUENCE</scope>
    <source>
        <strain evidence="1">JES_112</strain>
    </source>
</reference>
<protein>
    <submittedName>
        <fullName evidence="1">Uncharacterized protein</fullName>
    </submittedName>
</protein>
<gene>
    <name evidence="1" type="ORF">H2198_001592</name>
</gene>
<evidence type="ECO:0000313" key="2">
    <source>
        <dbReference type="Proteomes" id="UP001172386"/>
    </source>
</evidence>
<sequence length="101" mass="11514">MNDCSYTNGVSSTHDIHDVEHGPKYDEAIIKFLRKNIKTTWHPLETCKMVPLEEKGIMNEDFDVKVVKDLKCCVLSIVPKNIATDTMNTTLVNYERVLISS</sequence>
<keyword evidence="2" id="KW-1185">Reference proteome</keyword>
<accession>A0ACC3AH36</accession>
<dbReference type="Proteomes" id="UP001172386">
    <property type="component" value="Unassembled WGS sequence"/>
</dbReference>
<evidence type="ECO:0000313" key="1">
    <source>
        <dbReference type="EMBL" id="KAJ9662050.1"/>
    </source>
</evidence>
<proteinExistence type="predicted"/>